<dbReference type="InterPro" id="IPR023286">
    <property type="entry name" value="ABATE_dom_sf"/>
</dbReference>
<dbReference type="AlphaFoldDB" id="A0A8J3XEC8"/>
<dbReference type="PANTHER" id="PTHR35525:SF3">
    <property type="entry name" value="BLL6575 PROTEIN"/>
    <property type="match status" value="1"/>
</dbReference>
<dbReference type="InterPro" id="IPR021005">
    <property type="entry name" value="Znf_CGNR"/>
</dbReference>
<dbReference type="PANTHER" id="PTHR35525">
    <property type="entry name" value="BLL6575 PROTEIN"/>
    <property type="match status" value="1"/>
</dbReference>
<evidence type="ECO:0000259" key="1">
    <source>
        <dbReference type="Pfam" id="PF11706"/>
    </source>
</evidence>
<proteinExistence type="predicted"/>
<dbReference type="Pfam" id="PF11706">
    <property type="entry name" value="zf-CGNR"/>
    <property type="match status" value="1"/>
</dbReference>
<gene>
    <name evidence="2" type="ORF">Pph01_33500</name>
</gene>
<dbReference type="InterPro" id="IPR010852">
    <property type="entry name" value="ABATE"/>
</dbReference>
<keyword evidence="3" id="KW-1185">Reference proteome</keyword>
<evidence type="ECO:0000313" key="2">
    <source>
        <dbReference type="EMBL" id="GII38347.1"/>
    </source>
</evidence>
<evidence type="ECO:0000313" key="3">
    <source>
        <dbReference type="Proteomes" id="UP000622547"/>
    </source>
</evidence>
<protein>
    <recommendedName>
        <fullName evidence="1">Zinc finger CGNR domain-containing protein</fullName>
    </recommendedName>
</protein>
<dbReference type="Gene3D" id="1.10.3300.10">
    <property type="entry name" value="Jann2411-like domain"/>
    <property type="match status" value="1"/>
</dbReference>
<accession>A0A8J3XEC8</accession>
<dbReference type="Proteomes" id="UP000622547">
    <property type="component" value="Unassembled WGS sequence"/>
</dbReference>
<organism evidence="2 3">
    <name type="scientific">Planotetraspora phitsanulokensis</name>
    <dbReference type="NCBI Taxonomy" id="575192"/>
    <lineage>
        <taxon>Bacteria</taxon>
        <taxon>Bacillati</taxon>
        <taxon>Actinomycetota</taxon>
        <taxon>Actinomycetes</taxon>
        <taxon>Streptosporangiales</taxon>
        <taxon>Streptosporangiaceae</taxon>
        <taxon>Planotetraspora</taxon>
    </lineage>
</organism>
<dbReference type="SUPFAM" id="SSF160904">
    <property type="entry name" value="Jann2411-like"/>
    <property type="match status" value="1"/>
</dbReference>
<name>A0A8J3XEC8_9ACTN</name>
<sequence length="181" mass="19627">MTNMTEPSRHAALIRDFANTVDVEAETDTITSPEGLSAWLREQGLPSDGVDEVTHRQAIVLRTGLRARLLAANGGAADPRAIEAAQAVLDGVPLRVHLGAGHEPGEPLLGAGPLAVIAAAWARVVAGGEWSRLKQCPGHLCEWVFWDATRSRTRRWCTMRVCGNRAKSRAYADRQKTARDT</sequence>
<dbReference type="Pfam" id="PF07336">
    <property type="entry name" value="ABATE"/>
    <property type="match status" value="1"/>
</dbReference>
<feature type="domain" description="Zinc finger CGNR" evidence="1">
    <location>
        <begin position="132"/>
        <end position="175"/>
    </location>
</feature>
<reference evidence="2 3" key="1">
    <citation type="submission" date="2021-01" db="EMBL/GenBank/DDBJ databases">
        <title>Whole genome shotgun sequence of Planotetraspora phitsanulokensis NBRC 104273.</title>
        <authorList>
            <person name="Komaki H."/>
            <person name="Tamura T."/>
        </authorList>
    </citation>
    <scope>NUCLEOTIDE SEQUENCE [LARGE SCALE GENOMIC DNA]</scope>
    <source>
        <strain evidence="2 3">NBRC 104273</strain>
    </source>
</reference>
<dbReference type="EMBL" id="BOOP01000013">
    <property type="protein sequence ID" value="GII38347.1"/>
    <property type="molecule type" value="Genomic_DNA"/>
</dbReference>
<comment type="caution">
    <text evidence="2">The sequence shown here is derived from an EMBL/GenBank/DDBJ whole genome shotgun (WGS) entry which is preliminary data.</text>
</comment>